<dbReference type="InterPro" id="IPR032174">
    <property type="entry name" value="Aquarius_N"/>
</dbReference>
<dbReference type="Pfam" id="PF13087">
    <property type="entry name" value="AAA_12"/>
    <property type="match status" value="1"/>
</dbReference>
<evidence type="ECO:0000313" key="9">
    <source>
        <dbReference type="Proteomes" id="UP000008698"/>
    </source>
</evidence>
<dbReference type="InterPro" id="IPR047187">
    <property type="entry name" value="SF1_C_Upf1"/>
</dbReference>
<proteinExistence type="predicted"/>
<feature type="domain" description="RNA helicase aquarius insertion" evidence="7">
    <location>
        <begin position="487"/>
        <end position="578"/>
    </location>
</feature>
<dbReference type="eggNOG" id="KOG1806">
    <property type="taxonomic scope" value="Eukaryota"/>
</dbReference>
<keyword evidence="9" id="KW-1185">Reference proteome</keyword>
<organism evidence="9">
    <name type="scientific">Verticillium alfalfae (strain VaMs.102 / ATCC MYA-4576 / FGSC 10136)</name>
    <name type="common">Verticillium wilt of alfalfa</name>
    <name type="synonym">Verticillium albo-atrum</name>
    <dbReference type="NCBI Taxonomy" id="526221"/>
    <lineage>
        <taxon>Eukaryota</taxon>
        <taxon>Fungi</taxon>
        <taxon>Dikarya</taxon>
        <taxon>Ascomycota</taxon>
        <taxon>Pezizomycotina</taxon>
        <taxon>Sordariomycetes</taxon>
        <taxon>Hypocreomycetidae</taxon>
        <taxon>Glomerellales</taxon>
        <taxon>Plectosphaerellaceae</taxon>
        <taxon>Verticillium</taxon>
    </lineage>
</organism>
<dbReference type="HOGENOM" id="CLU_001195_0_0_1"/>
<feature type="domain" description="RNA helicase aquarius beta-barrel" evidence="6">
    <location>
        <begin position="277"/>
        <end position="439"/>
    </location>
</feature>
<dbReference type="RefSeq" id="XP_003002441.1">
    <property type="nucleotide sequence ID" value="XM_003002395.1"/>
</dbReference>
<gene>
    <name evidence="8" type="ORF">VDBG_07012</name>
</gene>
<feature type="region of interest" description="Disordered" evidence="2">
    <location>
        <begin position="1083"/>
        <end position="1120"/>
    </location>
</feature>
<dbReference type="GO" id="GO:0071013">
    <property type="term" value="C:catalytic step 2 spliceosome"/>
    <property type="evidence" value="ECO:0007669"/>
    <property type="project" value="TreeGrafter"/>
</dbReference>
<dbReference type="Gene3D" id="3.40.50.300">
    <property type="entry name" value="P-loop containing nucleotide triphosphate hydrolases"/>
    <property type="match status" value="2"/>
</dbReference>
<dbReference type="InterPro" id="IPR048966">
    <property type="entry name" value="Aquarius_b-barrel"/>
</dbReference>
<dbReference type="InterPro" id="IPR048967">
    <property type="entry name" value="Aquarius_insert"/>
</dbReference>
<dbReference type="EMBL" id="DS985222">
    <property type="protein sequence ID" value="EEY20902.1"/>
    <property type="molecule type" value="Genomic_DNA"/>
</dbReference>
<dbReference type="FunFam" id="3.40.50.300:FF:002863">
    <property type="entry name" value="Pre-mRNA-splicing factor cwf11"/>
    <property type="match status" value="1"/>
</dbReference>
<feature type="compositionally biased region" description="Acidic residues" evidence="2">
    <location>
        <begin position="1096"/>
        <end position="1111"/>
    </location>
</feature>
<evidence type="ECO:0000259" key="3">
    <source>
        <dbReference type="Pfam" id="PF13086"/>
    </source>
</evidence>
<sequence length="1120" mass="125109">MPTAKRQKKGARSQPKDQAPSEAAAVGGDRPTVSEIEGENEFSQLARKHWLKPRKKGSVIKVKNDILKKDIWSVLERDNFPDKSLLVLEGLQTLESYLWPGYSDDSSNHHVILIVLLVNVKRKEQLESWTIFEDRPDEFSGLFRRVLTMTLDHTLSPTIRSHLLSFLISAFQSLDCAIVRKECAPLVSISIWHNLSTDTLRETKLEQYPHVRKAWRAAAKRHEAADEATKARLRFERSWLYTLVLDFLKRLYDEDTKLEAFYGIRKDVETAVRRLRPEAPKPGEVKFVGSSKMALPASKVSILEVVPALVGADKPSIVRAELTVDYRRVAEGTRRDWDSLRPDDVVFLLAIEPTASDGTANGEGTTSEAQRLGVTAIRTAEVIAITDDKGRTARELNGRHDGKRTFRLKLDAGTYARDADLTGENEPAVYGRINVILRRSGRENNFKPVLESIRSLTLSDVPVASWLHEVFLGYGDPAGATYKQLPNRVKRLDYRDTFLDWQHLIESLPGKIIEPNDDASGSFGPPYVLEAADTPAVLLPKPTKKRRRDAEPPLSVEVETVKVSTYRPPNEGPFPVDAPKLNAIRFTSAQIEAITSGSQPGLTVIVGPPGTGKTDVASQIINNIYHNFPEQRTLLIAHSNQALNQLFAKIIALDIDERHLLRLGHGEEDLYTEGSFSKHGRVESFLDNRDRYLQEVTLLASSIGAPGAHGNSAETAGYFNSVYIEPAWAKFMEAAKSETAMTATVIEAFPFHRFFSTAPQPLFPDDADHQKALEIAEGCYRHISKIFSELADVLPFEILRRDKDKSNYLLINEARIIAMTSTHAAIKREEIASLGFRAELDLQLPIYTSGGIRKLDSLPHVQASDEFLKANAGFKFDYQFINVPDYKGKGEAEPTPHFIQNLGEAEYAVAIYQYMRLLGYPASKISILTTYAGQRALVNDVLAHRCNNKAVFGRPRVVSTVDKYQGEQNDYIILSLTRTSRVGYLRDVRRMTVALSRARLGLYILGRRDVFEACYELRPAFEQLFQRPDKLMLVTGEMWPSQRLIASESGEVPGQACMEGVEHLGQFVYQMTNTKVKQLEAEQNPGGAGLMAIEEAPADEAGDQEAGEGDPESVAAETEG</sequence>
<dbReference type="GO" id="GO:0004386">
    <property type="term" value="F:helicase activity"/>
    <property type="evidence" value="ECO:0007669"/>
    <property type="project" value="InterPro"/>
</dbReference>
<dbReference type="GO" id="GO:0003729">
    <property type="term" value="F:mRNA binding"/>
    <property type="evidence" value="ECO:0007669"/>
    <property type="project" value="TreeGrafter"/>
</dbReference>
<dbReference type="STRING" id="526221.C9SPX7"/>
<dbReference type="Pfam" id="PF13086">
    <property type="entry name" value="AAA_11"/>
    <property type="match status" value="1"/>
</dbReference>
<evidence type="ECO:0000259" key="4">
    <source>
        <dbReference type="Pfam" id="PF13087"/>
    </source>
</evidence>
<protein>
    <submittedName>
        <fullName evidence="8">Intron-binding protein aquarius</fullName>
    </submittedName>
</protein>
<dbReference type="Pfam" id="PF16399">
    <property type="entry name" value="Aquarius_N_1st"/>
    <property type="match status" value="1"/>
</dbReference>
<name>C9SPX7_VERA1</name>
<evidence type="ECO:0000313" key="8">
    <source>
        <dbReference type="EMBL" id="EEY20902.1"/>
    </source>
</evidence>
<reference evidence="9" key="1">
    <citation type="journal article" date="2011" name="PLoS Pathog.">
        <title>Comparative genomics yields insights into niche adaptation of plant vascular wilt pathogens.</title>
        <authorList>
            <person name="Klosterman S.J."/>
            <person name="Subbarao K.V."/>
            <person name="Kang S."/>
            <person name="Veronese P."/>
            <person name="Gold S.E."/>
            <person name="Thomma B.P.H.J."/>
            <person name="Chen Z."/>
            <person name="Henrissat B."/>
            <person name="Lee Y.-H."/>
            <person name="Park J."/>
            <person name="Garcia-Pedrajas M.D."/>
            <person name="Barbara D.J."/>
            <person name="Anchieta A."/>
            <person name="de Jonge R."/>
            <person name="Santhanam P."/>
            <person name="Maruthachalam K."/>
            <person name="Atallah Z."/>
            <person name="Amyotte S.G."/>
            <person name="Paz Z."/>
            <person name="Inderbitzin P."/>
            <person name="Hayes R.J."/>
            <person name="Heiman D.I."/>
            <person name="Young S."/>
            <person name="Zeng Q."/>
            <person name="Engels R."/>
            <person name="Galagan J."/>
            <person name="Cuomo C.A."/>
            <person name="Dobinson K.F."/>
            <person name="Ma L.-J."/>
        </authorList>
    </citation>
    <scope>NUCLEOTIDE SEQUENCE [LARGE SCALE GENOMIC DNA]</scope>
    <source>
        <strain evidence="9">VaMs.102 / ATCC MYA-4576 / FGSC 10136</strain>
    </source>
</reference>
<dbReference type="InterPro" id="IPR027417">
    <property type="entry name" value="P-loop_NTPase"/>
</dbReference>
<dbReference type="InterPro" id="IPR041679">
    <property type="entry name" value="DNA2/NAM7-like_C"/>
</dbReference>
<dbReference type="Pfam" id="PF21143">
    <property type="entry name" value="Aquarius_N_2nd"/>
    <property type="match status" value="1"/>
</dbReference>
<keyword evidence="1" id="KW-0067">ATP-binding</keyword>
<dbReference type="GeneID" id="9527435"/>
<dbReference type="PANTHER" id="PTHR10887:SF5">
    <property type="entry name" value="RNA HELICASE AQUARIUS"/>
    <property type="match status" value="1"/>
</dbReference>
<dbReference type="CDD" id="cd18808">
    <property type="entry name" value="SF1_C_Upf1"/>
    <property type="match status" value="1"/>
</dbReference>
<feature type="region of interest" description="Disordered" evidence="2">
    <location>
        <begin position="1"/>
        <end position="33"/>
    </location>
</feature>
<feature type="domain" description="DNA2/NAM7 helicase-like C-terminal" evidence="4">
    <location>
        <begin position="874"/>
        <end position="1008"/>
    </location>
</feature>
<dbReference type="InterPro" id="IPR045055">
    <property type="entry name" value="DNA2/NAM7-like"/>
</dbReference>
<dbReference type="KEGG" id="val:VDBG_07012"/>
<evidence type="ECO:0000259" key="7">
    <source>
        <dbReference type="Pfam" id="PF21144"/>
    </source>
</evidence>
<feature type="compositionally biased region" description="Basic residues" evidence="2">
    <location>
        <begin position="1"/>
        <end position="11"/>
    </location>
</feature>
<evidence type="ECO:0000259" key="6">
    <source>
        <dbReference type="Pfam" id="PF21143"/>
    </source>
</evidence>
<evidence type="ECO:0000256" key="1">
    <source>
        <dbReference type="ARBA" id="ARBA00022806"/>
    </source>
</evidence>
<dbReference type="PANTHER" id="PTHR10887">
    <property type="entry name" value="DNA2/NAM7 HELICASE FAMILY"/>
    <property type="match status" value="1"/>
</dbReference>
<accession>C9SPX7</accession>
<keyword evidence="1" id="KW-0378">Hydrolase</keyword>
<dbReference type="Proteomes" id="UP000008698">
    <property type="component" value="Unassembled WGS sequence"/>
</dbReference>
<evidence type="ECO:0000256" key="2">
    <source>
        <dbReference type="SAM" id="MobiDB-lite"/>
    </source>
</evidence>
<dbReference type="Pfam" id="PF21144">
    <property type="entry name" value="Aquarius_N_3rd"/>
    <property type="match status" value="1"/>
</dbReference>
<keyword evidence="1" id="KW-0347">Helicase</keyword>
<dbReference type="SUPFAM" id="SSF52540">
    <property type="entry name" value="P-loop containing nucleoside triphosphate hydrolases"/>
    <property type="match status" value="1"/>
</dbReference>
<keyword evidence="1" id="KW-0547">Nucleotide-binding</keyword>
<dbReference type="AlphaFoldDB" id="C9SPX7"/>
<feature type="domain" description="DNA2/NAM7 helicase helicase" evidence="3">
    <location>
        <begin position="589"/>
        <end position="669"/>
    </location>
</feature>
<dbReference type="InterPro" id="IPR041677">
    <property type="entry name" value="DNA2/NAM7_AAA_11"/>
</dbReference>
<dbReference type="OrthoDB" id="1879at2759"/>
<evidence type="ECO:0000259" key="5">
    <source>
        <dbReference type="Pfam" id="PF16399"/>
    </source>
</evidence>
<feature type="domain" description="RNA helicase aquarius N-terminal" evidence="5">
    <location>
        <begin position="42"/>
        <end position="257"/>
    </location>
</feature>